<evidence type="ECO:0000256" key="2">
    <source>
        <dbReference type="ARBA" id="ARBA00023125"/>
    </source>
</evidence>
<sequence>MAKAAKPKASTKSTTKAPSKPRVAKSAPASAATLSVASDPVEMPQTKVVVNRKTFVDRVMISAGVNKGQARQMSEAVLKVLGEALSDGEELSVPPLGKLKINRQFEKNGDEILVVKLRRPSAMLADASGDEKTTQSPLAEDED</sequence>
<dbReference type="Gene3D" id="4.10.520.10">
    <property type="entry name" value="IHF-like DNA-binding proteins"/>
    <property type="match status" value="1"/>
</dbReference>
<feature type="region of interest" description="Disordered" evidence="3">
    <location>
        <begin position="1"/>
        <end position="37"/>
    </location>
</feature>
<dbReference type="Pfam" id="PF00216">
    <property type="entry name" value="Bac_DNA_binding"/>
    <property type="match status" value="1"/>
</dbReference>
<comment type="similarity">
    <text evidence="1">Belongs to the bacterial histone-like protein family.</text>
</comment>
<dbReference type="eggNOG" id="COG0776">
    <property type="taxonomic scope" value="Bacteria"/>
</dbReference>
<keyword evidence="2" id="KW-0238">DNA-binding</keyword>
<dbReference type="STRING" id="1353528.DT23_10090"/>
<feature type="compositionally biased region" description="Low complexity" evidence="3">
    <location>
        <begin position="1"/>
        <end position="21"/>
    </location>
</feature>
<dbReference type="GO" id="GO:0003677">
    <property type="term" value="F:DNA binding"/>
    <property type="evidence" value="ECO:0007669"/>
    <property type="project" value="UniProtKB-KW"/>
</dbReference>
<dbReference type="GO" id="GO:0030527">
    <property type="term" value="F:structural constituent of chromatin"/>
    <property type="evidence" value="ECO:0007669"/>
    <property type="project" value="InterPro"/>
</dbReference>
<dbReference type="InterPro" id="IPR010992">
    <property type="entry name" value="IHF-like_DNA-bd_dom_sf"/>
</dbReference>
<organism evidence="4 5">
    <name type="scientific">Thioclava indica</name>
    <dbReference type="NCBI Taxonomy" id="1353528"/>
    <lineage>
        <taxon>Bacteria</taxon>
        <taxon>Pseudomonadati</taxon>
        <taxon>Pseudomonadota</taxon>
        <taxon>Alphaproteobacteria</taxon>
        <taxon>Rhodobacterales</taxon>
        <taxon>Paracoccaceae</taxon>
        <taxon>Thioclava</taxon>
    </lineage>
</organism>
<gene>
    <name evidence="4" type="ORF">DT23_10090</name>
</gene>
<dbReference type="InterPro" id="IPR000119">
    <property type="entry name" value="Hist_DNA-bd"/>
</dbReference>
<dbReference type="Proteomes" id="UP000027471">
    <property type="component" value="Unassembled WGS sequence"/>
</dbReference>
<evidence type="ECO:0008006" key="6">
    <source>
        <dbReference type="Google" id="ProtNLM"/>
    </source>
</evidence>
<comment type="caution">
    <text evidence="4">The sequence shown here is derived from an EMBL/GenBank/DDBJ whole genome shotgun (WGS) entry which is preliminary data.</text>
</comment>
<proteinExistence type="inferred from homology"/>
<dbReference type="EMBL" id="AUNB01000009">
    <property type="protein sequence ID" value="KEO61240.1"/>
    <property type="molecule type" value="Genomic_DNA"/>
</dbReference>
<dbReference type="RefSeq" id="WP_051697012.1">
    <property type="nucleotide sequence ID" value="NZ_AUNB01000009.1"/>
</dbReference>
<name>A0A074JZ96_9RHOB</name>
<feature type="region of interest" description="Disordered" evidence="3">
    <location>
        <begin position="124"/>
        <end position="143"/>
    </location>
</feature>
<evidence type="ECO:0000313" key="5">
    <source>
        <dbReference type="Proteomes" id="UP000027471"/>
    </source>
</evidence>
<evidence type="ECO:0000313" key="4">
    <source>
        <dbReference type="EMBL" id="KEO61240.1"/>
    </source>
</evidence>
<dbReference type="SUPFAM" id="SSF47729">
    <property type="entry name" value="IHF-like DNA-binding proteins"/>
    <property type="match status" value="1"/>
</dbReference>
<reference evidence="4 5" key="1">
    <citation type="journal article" date="2015" name="Antonie Van Leeuwenhoek">
        <title>Thioclava indica sp. nov., isolated from surface seawater of the Indian Ocean.</title>
        <authorList>
            <person name="Liu Y."/>
            <person name="Lai Q."/>
            <person name="Du J."/>
            <person name="Xu H."/>
            <person name="Jiang L."/>
            <person name="Shao Z."/>
        </authorList>
    </citation>
    <scope>NUCLEOTIDE SEQUENCE [LARGE SCALE GENOMIC DNA]</scope>
    <source>
        <strain evidence="4 5">DT23-4</strain>
    </source>
</reference>
<evidence type="ECO:0000256" key="1">
    <source>
        <dbReference type="ARBA" id="ARBA00010529"/>
    </source>
</evidence>
<protein>
    <recommendedName>
        <fullName evidence="6">DNA-binding protein</fullName>
    </recommendedName>
</protein>
<accession>A0A074JZ96</accession>
<dbReference type="AlphaFoldDB" id="A0A074JZ96"/>
<keyword evidence="5" id="KW-1185">Reference proteome</keyword>
<evidence type="ECO:0000256" key="3">
    <source>
        <dbReference type="SAM" id="MobiDB-lite"/>
    </source>
</evidence>